<reference evidence="9" key="1">
    <citation type="journal article" date="2019" name="Int. J. Syst. Evol. Microbiol.">
        <title>The Global Catalogue of Microorganisms (GCM) 10K type strain sequencing project: providing services to taxonomists for standard genome sequencing and annotation.</title>
        <authorList>
            <consortium name="The Broad Institute Genomics Platform"/>
            <consortium name="The Broad Institute Genome Sequencing Center for Infectious Disease"/>
            <person name="Wu L."/>
            <person name="Ma J."/>
        </authorList>
    </citation>
    <scope>NUCLEOTIDE SEQUENCE [LARGE SCALE GENOMIC DNA]</scope>
    <source>
        <strain evidence="9">JCM 15589</strain>
    </source>
</reference>
<comment type="subcellular location">
    <subcellularLocation>
        <location evidence="1">Cell membrane</location>
        <topology evidence="1">Multi-pass membrane protein</topology>
    </subcellularLocation>
</comment>
<keyword evidence="9" id="KW-1185">Reference proteome</keyword>
<dbReference type="PIRSF" id="PIRSF006060">
    <property type="entry name" value="AA_transporter"/>
    <property type="match status" value="1"/>
</dbReference>
<protein>
    <submittedName>
        <fullName evidence="8">APC family permease</fullName>
    </submittedName>
</protein>
<evidence type="ECO:0000256" key="4">
    <source>
        <dbReference type="ARBA" id="ARBA00022989"/>
    </source>
</evidence>
<evidence type="ECO:0000256" key="2">
    <source>
        <dbReference type="ARBA" id="ARBA00022475"/>
    </source>
</evidence>
<feature type="region of interest" description="Disordered" evidence="6">
    <location>
        <begin position="1"/>
        <end position="23"/>
    </location>
</feature>
<dbReference type="InterPro" id="IPR002293">
    <property type="entry name" value="AA/rel_permease1"/>
</dbReference>
<keyword evidence="3 7" id="KW-0812">Transmembrane</keyword>
<feature type="transmembrane region" description="Helical" evidence="7">
    <location>
        <begin position="105"/>
        <end position="125"/>
    </location>
</feature>
<feature type="region of interest" description="Disordered" evidence="6">
    <location>
        <begin position="500"/>
        <end position="522"/>
    </location>
</feature>
<dbReference type="EMBL" id="BAAAPM010000003">
    <property type="protein sequence ID" value="GAA1720249.1"/>
    <property type="molecule type" value="Genomic_DNA"/>
</dbReference>
<evidence type="ECO:0000313" key="9">
    <source>
        <dbReference type="Proteomes" id="UP001501138"/>
    </source>
</evidence>
<feature type="compositionally biased region" description="Low complexity" evidence="6">
    <location>
        <begin position="503"/>
        <end position="522"/>
    </location>
</feature>
<feature type="transmembrane region" description="Helical" evidence="7">
    <location>
        <begin position="466"/>
        <end position="484"/>
    </location>
</feature>
<gene>
    <name evidence="8" type="ORF">GCM10009809_14980</name>
</gene>
<accession>A0ABP4VBD5</accession>
<keyword evidence="4 7" id="KW-1133">Transmembrane helix</keyword>
<evidence type="ECO:0000256" key="6">
    <source>
        <dbReference type="SAM" id="MobiDB-lite"/>
    </source>
</evidence>
<evidence type="ECO:0000256" key="1">
    <source>
        <dbReference type="ARBA" id="ARBA00004651"/>
    </source>
</evidence>
<evidence type="ECO:0000256" key="7">
    <source>
        <dbReference type="SAM" id="Phobius"/>
    </source>
</evidence>
<keyword evidence="2" id="KW-1003">Cell membrane</keyword>
<feature type="transmembrane region" description="Helical" evidence="7">
    <location>
        <begin position="28"/>
        <end position="52"/>
    </location>
</feature>
<dbReference type="Pfam" id="PF13520">
    <property type="entry name" value="AA_permease_2"/>
    <property type="match status" value="1"/>
</dbReference>
<evidence type="ECO:0000313" key="8">
    <source>
        <dbReference type="EMBL" id="GAA1720249.1"/>
    </source>
</evidence>
<feature type="transmembrane region" description="Helical" evidence="7">
    <location>
        <begin position="170"/>
        <end position="194"/>
    </location>
</feature>
<feature type="transmembrane region" description="Helical" evidence="7">
    <location>
        <begin position="64"/>
        <end position="84"/>
    </location>
</feature>
<comment type="caution">
    <text evidence="8">The sequence shown here is derived from an EMBL/GenBank/DDBJ whole genome shotgun (WGS) entry which is preliminary data.</text>
</comment>
<feature type="transmembrane region" description="Helical" evidence="7">
    <location>
        <begin position="145"/>
        <end position="163"/>
    </location>
</feature>
<feature type="transmembrane region" description="Helical" evidence="7">
    <location>
        <begin position="249"/>
        <end position="271"/>
    </location>
</feature>
<dbReference type="Proteomes" id="UP001501138">
    <property type="component" value="Unassembled WGS sequence"/>
</dbReference>
<dbReference type="InterPro" id="IPR050367">
    <property type="entry name" value="APC_superfamily"/>
</dbReference>
<feature type="transmembrane region" description="Helical" evidence="7">
    <location>
        <begin position="310"/>
        <end position="332"/>
    </location>
</feature>
<feature type="transmembrane region" description="Helical" evidence="7">
    <location>
        <begin position="353"/>
        <end position="374"/>
    </location>
</feature>
<feature type="transmembrane region" description="Helical" evidence="7">
    <location>
        <begin position="206"/>
        <end position="228"/>
    </location>
</feature>
<dbReference type="RefSeq" id="WP_344247194.1">
    <property type="nucleotide sequence ID" value="NZ_BAAAPM010000003.1"/>
</dbReference>
<keyword evidence="5 7" id="KW-0472">Membrane</keyword>
<evidence type="ECO:0000256" key="5">
    <source>
        <dbReference type="ARBA" id="ARBA00023136"/>
    </source>
</evidence>
<evidence type="ECO:0000256" key="3">
    <source>
        <dbReference type="ARBA" id="ARBA00022692"/>
    </source>
</evidence>
<dbReference type="PANTHER" id="PTHR42770">
    <property type="entry name" value="AMINO ACID TRANSPORTER-RELATED"/>
    <property type="match status" value="1"/>
</dbReference>
<proteinExistence type="predicted"/>
<feature type="transmembrane region" description="Helical" evidence="7">
    <location>
        <begin position="394"/>
        <end position="419"/>
    </location>
</feature>
<dbReference type="PANTHER" id="PTHR42770:SF16">
    <property type="entry name" value="AMINO ACID PERMEASE"/>
    <property type="match status" value="1"/>
</dbReference>
<feature type="transmembrane region" description="Helical" evidence="7">
    <location>
        <begin position="431"/>
        <end position="454"/>
    </location>
</feature>
<name>A0ABP4VBD5_9MICO</name>
<dbReference type="Gene3D" id="1.20.1740.10">
    <property type="entry name" value="Amino acid/polyamine transporter I"/>
    <property type="match status" value="1"/>
</dbReference>
<sequence length="522" mass="53739">MTTTQKVATRPMPDEPAQAAGPRGERRLGVIAVAFMIVAASAPLTVVAGGVTSTFSVTHVVGVPVAYVLLAVALAVFAVGYAAMSRHITNAGAFYAYVAQGIGRSVGVGASLVALVAYNMMQIGIWGMFGFQVSTLIAEKTGASVPWWAGVLVGIAVVGWMGVHRVDLSATVLGVLVALEFLVVIVFDVVAFAHPAEGFSTAPVEPASLFVPGIGAVFAFGIAAFMGFESAAIYGEESKDPRRTIPRATFLAVGVIGVFYAISAWALALAVGVDKILDPAGIAPEEAGPPLFFGFVAEHLGTLWVDLMSVLFITSLFAALVSFHNAVARYLFSLGREGVLPGRLAGVRAGHGAPWVGSVTQTVLALVVVGAFAVGESGWDPARGPYPVITLFTWLTNAGALGLVLLMAVVSLAVVGYFRRDARGVGLGARVVAPVLAALALVAVLVMILANFTVLLGQESADATTYVLPALLLLPGLAGIAWGLRTRRARPAVYAGIGHGGEEAPPAGATPEHTDTTTGGTR</sequence>
<organism evidence="8 9">
    <name type="scientific">Isoptericola hypogeus</name>
    <dbReference type="NCBI Taxonomy" id="300179"/>
    <lineage>
        <taxon>Bacteria</taxon>
        <taxon>Bacillati</taxon>
        <taxon>Actinomycetota</taxon>
        <taxon>Actinomycetes</taxon>
        <taxon>Micrococcales</taxon>
        <taxon>Promicromonosporaceae</taxon>
        <taxon>Isoptericola</taxon>
    </lineage>
</organism>